<feature type="compositionally biased region" description="Polar residues" evidence="1">
    <location>
        <begin position="84"/>
        <end position="96"/>
    </location>
</feature>
<reference evidence="2" key="1">
    <citation type="journal article" date="2014" name="Int. J. Syst. Evol. Microbiol.">
        <title>Complete genome sequence of Corynebacterium casei LMG S-19264T (=DSM 44701T), isolated from a smear-ripened cheese.</title>
        <authorList>
            <consortium name="US DOE Joint Genome Institute (JGI-PGF)"/>
            <person name="Walter F."/>
            <person name="Albersmeier A."/>
            <person name="Kalinowski J."/>
            <person name="Ruckert C."/>
        </authorList>
    </citation>
    <scope>NUCLEOTIDE SEQUENCE</scope>
    <source>
        <strain evidence="2">CGMCC 1.15330</strain>
    </source>
</reference>
<reference evidence="2" key="2">
    <citation type="submission" date="2020-09" db="EMBL/GenBank/DDBJ databases">
        <authorList>
            <person name="Sun Q."/>
            <person name="Zhou Y."/>
        </authorList>
    </citation>
    <scope>NUCLEOTIDE SEQUENCE</scope>
    <source>
        <strain evidence="2">CGMCC 1.15330</strain>
    </source>
</reference>
<feature type="region of interest" description="Disordered" evidence="1">
    <location>
        <begin position="71"/>
        <end position="105"/>
    </location>
</feature>
<dbReference type="Proteomes" id="UP000623067">
    <property type="component" value="Unassembled WGS sequence"/>
</dbReference>
<sequence length="201" mass="22482">MLSFWRRIEASIILAAGLTIMFVAFDAEAAVAAGKDLSWGKAGIDFDQYRRDAIDCGTGGATADISQREDTRQVLDGTRRQDQAIDQANARSTTMGAQDGRSLDPEEFDRMMRDYSSIYQRSIRGGIKGTQRFMQDRVVTCLRSRGYVPFRLNKAQTHARDKLRVGTMERRRFLYELASDPAVLQAQAVDEELSTGRQSGA</sequence>
<keyword evidence="3" id="KW-1185">Reference proteome</keyword>
<dbReference type="AlphaFoldDB" id="A0A916T258"/>
<feature type="compositionally biased region" description="Basic and acidic residues" evidence="1">
    <location>
        <begin position="71"/>
        <end position="83"/>
    </location>
</feature>
<evidence type="ECO:0000313" key="3">
    <source>
        <dbReference type="Proteomes" id="UP000623067"/>
    </source>
</evidence>
<organism evidence="2 3">
    <name type="scientific">Sphingomonas metalli</name>
    <dbReference type="NCBI Taxonomy" id="1779358"/>
    <lineage>
        <taxon>Bacteria</taxon>
        <taxon>Pseudomonadati</taxon>
        <taxon>Pseudomonadota</taxon>
        <taxon>Alphaproteobacteria</taxon>
        <taxon>Sphingomonadales</taxon>
        <taxon>Sphingomonadaceae</taxon>
        <taxon>Sphingomonas</taxon>
    </lineage>
</organism>
<name>A0A916T258_9SPHN</name>
<comment type="caution">
    <text evidence="2">The sequence shown here is derived from an EMBL/GenBank/DDBJ whole genome shotgun (WGS) entry which is preliminary data.</text>
</comment>
<proteinExistence type="predicted"/>
<protein>
    <submittedName>
        <fullName evidence="2">Uncharacterized protein</fullName>
    </submittedName>
</protein>
<accession>A0A916T258</accession>
<dbReference type="EMBL" id="BMIH01000002">
    <property type="protein sequence ID" value="GGB27638.1"/>
    <property type="molecule type" value="Genomic_DNA"/>
</dbReference>
<gene>
    <name evidence="2" type="ORF">GCM10011380_16630</name>
</gene>
<evidence type="ECO:0000256" key="1">
    <source>
        <dbReference type="SAM" id="MobiDB-lite"/>
    </source>
</evidence>
<evidence type="ECO:0000313" key="2">
    <source>
        <dbReference type="EMBL" id="GGB27638.1"/>
    </source>
</evidence>